<proteinExistence type="inferred from homology"/>
<keyword evidence="3" id="KW-0238">DNA-binding</keyword>
<dbReference type="InterPro" id="IPR012337">
    <property type="entry name" value="RNaseH-like_sf"/>
</dbReference>
<dbReference type="SUPFAM" id="SSF46894">
    <property type="entry name" value="C-terminal effector domain of the bipartite response regulators"/>
    <property type="match status" value="1"/>
</dbReference>
<dbReference type="InterPro" id="IPR001584">
    <property type="entry name" value="Integrase_cat-core"/>
</dbReference>
<evidence type="ECO:0000256" key="4">
    <source>
        <dbReference type="ARBA" id="ARBA00023172"/>
    </source>
</evidence>
<dbReference type="Proteomes" id="UP000677537">
    <property type="component" value="Unassembled WGS sequence"/>
</dbReference>
<feature type="domain" description="HTH IS21-type" evidence="5">
    <location>
        <begin position="5"/>
        <end position="67"/>
    </location>
</feature>
<feature type="domain" description="Integrase catalytic" evidence="6">
    <location>
        <begin position="115"/>
        <end position="295"/>
    </location>
</feature>
<dbReference type="SUPFAM" id="SSF53098">
    <property type="entry name" value="Ribonuclease H-like"/>
    <property type="match status" value="1"/>
</dbReference>
<sequence>MLLAERAMEIRILHAQGLGVREIARRTGHSRNTVERYLRGPEVPRYTPRPPVPGKLAGHEAWIAGRIRAALPERLSAVVVLRELRARGYEGGITILREHLARLRPAAVPEPVVRFETAPGQQMQVDWAVMRRGPDPLSVFVAVLGYSRAAYAEFVTDERLESLMACHGEAFRAFGGTPREVLYDNMRTVVVGRDAYGPGLHRLQPAFRDFARHHGFVPRLCRPYRAATKGKVERFIRYLRQDFWVPLESRLRPLGLRPDVVTANLEVRTWLRDVANQRVHATTGRVPAELLMEERGTLLPLAAPWEGEILRPPTARPLPIRRPAPVIQHPLSVYEGLLGGLAS</sequence>
<evidence type="ECO:0000313" key="7">
    <source>
        <dbReference type="EMBL" id="MBP0496027.1"/>
    </source>
</evidence>
<evidence type="ECO:0000256" key="3">
    <source>
        <dbReference type="ARBA" id="ARBA00023125"/>
    </source>
</evidence>
<keyword evidence="8" id="KW-1185">Reference proteome</keyword>
<dbReference type="InterPro" id="IPR017894">
    <property type="entry name" value="HTH_IS21_transposase_type"/>
</dbReference>
<evidence type="ECO:0000259" key="6">
    <source>
        <dbReference type="PROSITE" id="PS50994"/>
    </source>
</evidence>
<dbReference type="GO" id="GO:0006310">
    <property type="term" value="P:DNA recombination"/>
    <property type="evidence" value="ECO:0007669"/>
    <property type="project" value="UniProtKB-KW"/>
</dbReference>
<dbReference type="EMBL" id="JAGIZA010000025">
    <property type="protein sequence ID" value="MBP0496027.1"/>
    <property type="molecule type" value="Genomic_DNA"/>
</dbReference>
<reference evidence="7" key="1">
    <citation type="submission" date="2021-03" db="EMBL/GenBank/DDBJ databases">
        <authorList>
            <person name="So Y."/>
        </authorList>
    </citation>
    <scope>NUCLEOTIDE SEQUENCE</scope>
    <source>
        <strain evidence="7">SG15</strain>
    </source>
</reference>
<dbReference type="GO" id="GO:0003677">
    <property type="term" value="F:DNA binding"/>
    <property type="evidence" value="ECO:0007669"/>
    <property type="project" value="UniProtKB-KW"/>
</dbReference>
<accession>A0A940N8K1</accession>
<dbReference type="PROSITE" id="PS50531">
    <property type="entry name" value="HTH_IS21"/>
    <property type="match status" value="1"/>
</dbReference>
<evidence type="ECO:0000256" key="2">
    <source>
        <dbReference type="ARBA" id="ARBA00022578"/>
    </source>
</evidence>
<evidence type="ECO:0000256" key="1">
    <source>
        <dbReference type="ARBA" id="ARBA00009277"/>
    </source>
</evidence>
<dbReference type="Gene3D" id="3.30.420.10">
    <property type="entry name" value="Ribonuclease H-like superfamily/Ribonuclease H"/>
    <property type="match status" value="1"/>
</dbReference>
<dbReference type="PROSITE" id="PS50994">
    <property type="entry name" value="INTEGRASE"/>
    <property type="match status" value="1"/>
</dbReference>
<organism evidence="7 8">
    <name type="scientific">Roseomonas indoligenes</name>
    <dbReference type="NCBI Taxonomy" id="2820811"/>
    <lineage>
        <taxon>Bacteria</taxon>
        <taxon>Pseudomonadati</taxon>
        <taxon>Pseudomonadota</taxon>
        <taxon>Alphaproteobacteria</taxon>
        <taxon>Acetobacterales</taxon>
        <taxon>Roseomonadaceae</taxon>
        <taxon>Roseomonas</taxon>
    </lineage>
</organism>
<protein>
    <submittedName>
        <fullName evidence="7">IS21 family transposase</fullName>
    </submittedName>
</protein>
<dbReference type="Gene3D" id="1.10.10.60">
    <property type="entry name" value="Homeodomain-like"/>
    <property type="match status" value="1"/>
</dbReference>
<keyword evidence="4" id="KW-0233">DNA recombination</keyword>
<dbReference type="InterPro" id="IPR025246">
    <property type="entry name" value="IS30-like_HTH"/>
</dbReference>
<dbReference type="PANTHER" id="PTHR35004">
    <property type="entry name" value="TRANSPOSASE RV3428C-RELATED"/>
    <property type="match status" value="1"/>
</dbReference>
<dbReference type="PANTHER" id="PTHR35004:SF6">
    <property type="entry name" value="TRANSPOSASE"/>
    <property type="match status" value="1"/>
</dbReference>
<dbReference type="InterPro" id="IPR036397">
    <property type="entry name" value="RNaseH_sf"/>
</dbReference>
<evidence type="ECO:0000259" key="5">
    <source>
        <dbReference type="PROSITE" id="PS50531"/>
    </source>
</evidence>
<comment type="similarity">
    <text evidence="1">Belongs to the transposase IS21/IS408/IS1162 family.</text>
</comment>
<dbReference type="GO" id="GO:0032196">
    <property type="term" value="P:transposition"/>
    <property type="evidence" value="ECO:0007669"/>
    <property type="project" value="UniProtKB-KW"/>
</dbReference>
<dbReference type="Pfam" id="PF00665">
    <property type="entry name" value="rve"/>
    <property type="match status" value="1"/>
</dbReference>
<dbReference type="NCBIfam" id="NF033546">
    <property type="entry name" value="transpos_IS21"/>
    <property type="match status" value="1"/>
</dbReference>
<dbReference type="RefSeq" id="WP_209376822.1">
    <property type="nucleotide sequence ID" value="NZ_JAGIZA010000025.1"/>
</dbReference>
<gene>
    <name evidence="7" type="primary">istA</name>
    <name evidence="7" type="ORF">J5Y10_24815</name>
</gene>
<comment type="caution">
    <text evidence="7">The sequence shown here is derived from an EMBL/GenBank/DDBJ whole genome shotgun (WGS) entry which is preliminary data.</text>
</comment>
<dbReference type="Pfam" id="PF13936">
    <property type="entry name" value="HTH_38"/>
    <property type="match status" value="1"/>
</dbReference>
<dbReference type="GO" id="GO:0015074">
    <property type="term" value="P:DNA integration"/>
    <property type="evidence" value="ECO:0007669"/>
    <property type="project" value="InterPro"/>
</dbReference>
<name>A0A940N8K1_9PROT</name>
<dbReference type="GO" id="GO:0006355">
    <property type="term" value="P:regulation of DNA-templated transcription"/>
    <property type="evidence" value="ECO:0007669"/>
    <property type="project" value="InterPro"/>
</dbReference>
<dbReference type="InterPro" id="IPR016032">
    <property type="entry name" value="Sig_transdc_resp-reg_C-effctor"/>
</dbReference>
<evidence type="ECO:0000313" key="8">
    <source>
        <dbReference type="Proteomes" id="UP000677537"/>
    </source>
</evidence>
<dbReference type="AlphaFoldDB" id="A0A940N8K1"/>
<keyword evidence="2" id="KW-0815">Transposition</keyword>